<dbReference type="EMBL" id="JBHSTQ010000001">
    <property type="protein sequence ID" value="MFC6385190.1"/>
    <property type="molecule type" value="Genomic_DNA"/>
</dbReference>
<sequence length="77" mass="9247">MMKHTEIEYRLLHAVRLELEKRMLNEQQSKAGYLSTKFLLEYEDIILWHFGLNDRVKLNDVVDLVLNGWEQDQDSIL</sequence>
<protein>
    <submittedName>
        <fullName evidence="1">Uncharacterized protein</fullName>
    </submittedName>
</protein>
<organism evidence="1 2">
    <name type="scientific">Sporolactobacillus kofuensis</name>
    <dbReference type="NCBI Taxonomy" id="269672"/>
    <lineage>
        <taxon>Bacteria</taxon>
        <taxon>Bacillati</taxon>
        <taxon>Bacillota</taxon>
        <taxon>Bacilli</taxon>
        <taxon>Bacillales</taxon>
        <taxon>Sporolactobacillaceae</taxon>
        <taxon>Sporolactobacillus</taxon>
    </lineage>
</organism>
<proteinExistence type="predicted"/>
<comment type="caution">
    <text evidence="1">The sequence shown here is derived from an EMBL/GenBank/DDBJ whole genome shotgun (WGS) entry which is preliminary data.</text>
</comment>
<name>A0ABW1WDL3_9BACL</name>
<gene>
    <name evidence="1" type="ORF">ACFP7A_01135</name>
</gene>
<evidence type="ECO:0000313" key="2">
    <source>
        <dbReference type="Proteomes" id="UP001596267"/>
    </source>
</evidence>
<keyword evidence="2" id="KW-1185">Reference proteome</keyword>
<dbReference type="Proteomes" id="UP001596267">
    <property type="component" value="Unassembled WGS sequence"/>
</dbReference>
<reference evidence="2" key="1">
    <citation type="journal article" date="2019" name="Int. J. Syst. Evol. Microbiol.">
        <title>The Global Catalogue of Microorganisms (GCM) 10K type strain sequencing project: providing services to taxonomists for standard genome sequencing and annotation.</title>
        <authorList>
            <consortium name="The Broad Institute Genomics Platform"/>
            <consortium name="The Broad Institute Genome Sequencing Center for Infectious Disease"/>
            <person name="Wu L."/>
            <person name="Ma J."/>
        </authorList>
    </citation>
    <scope>NUCLEOTIDE SEQUENCE [LARGE SCALE GENOMIC DNA]</scope>
    <source>
        <strain evidence="2">CCUG 42001</strain>
    </source>
</reference>
<dbReference type="RefSeq" id="WP_253077300.1">
    <property type="nucleotide sequence ID" value="NZ_JAMXWN010000019.1"/>
</dbReference>
<accession>A0ABW1WDL3</accession>
<evidence type="ECO:0000313" key="1">
    <source>
        <dbReference type="EMBL" id="MFC6385190.1"/>
    </source>
</evidence>